<reference evidence="8" key="2">
    <citation type="submission" date="2019-10" db="EMBL/GenBank/DDBJ databases">
        <title>Conservation and host-specific expression of non-tandemly repeated heterogenous ribosome RNA gene in arbuscular mycorrhizal fungi.</title>
        <authorList>
            <person name="Maeda T."/>
            <person name="Kobayashi Y."/>
            <person name="Nakagawa T."/>
            <person name="Ezawa T."/>
            <person name="Yamaguchi K."/>
            <person name="Bino T."/>
            <person name="Nishimoto Y."/>
            <person name="Shigenobu S."/>
            <person name="Kawaguchi M."/>
        </authorList>
    </citation>
    <scope>NUCLEOTIDE SEQUENCE</scope>
    <source>
        <strain evidence="8">HR1</strain>
    </source>
</reference>
<organism evidence="7 9">
    <name type="scientific">Rhizophagus clarus</name>
    <dbReference type="NCBI Taxonomy" id="94130"/>
    <lineage>
        <taxon>Eukaryota</taxon>
        <taxon>Fungi</taxon>
        <taxon>Fungi incertae sedis</taxon>
        <taxon>Mucoromycota</taxon>
        <taxon>Glomeromycotina</taxon>
        <taxon>Glomeromycetes</taxon>
        <taxon>Glomerales</taxon>
        <taxon>Glomeraceae</taxon>
        <taxon>Rhizophagus</taxon>
    </lineage>
</organism>
<evidence type="ECO:0000313" key="7">
    <source>
        <dbReference type="EMBL" id="GBC09427.1"/>
    </source>
</evidence>
<evidence type="ECO:0000256" key="5">
    <source>
        <dbReference type="SAM" id="Phobius"/>
    </source>
</evidence>
<keyword evidence="3 5" id="KW-1133">Transmembrane helix</keyword>
<comment type="subcellular location">
    <subcellularLocation>
        <location evidence="1">Membrane</location>
        <topology evidence="1">Multi-pass membrane protein</topology>
    </subcellularLocation>
</comment>
<evidence type="ECO:0000259" key="6">
    <source>
        <dbReference type="PROSITE" id="PS50262"/>
    </source>
</evidence>
<evidence type="ECO:0000313" key="9">
    <source>
        <dbReference type="Proteomes" id="UP000247702"/>
    </source>
</evidence>
<sequence>MCNNIIKSLSKKFIDEKGSQISENENADSEMYESIYKIDPTGSAIFYVAGIITSFANMVGSFIMIYSTIRKNRHNSEVLTPSKRFPLYMAIMDFGTSIVTLPNLFYPMEEDYLMIGNWCTSLGFITSLFIVMNMMLMASLALITYLRICKRYVMNLGKNDWVLFLLILFPTLTISFVTWYLNGFGPDTFWCFINQEESGSRVNLIALIIFAYVVTIMTSFCYMSVIKRIHNAETMFAASYTKNERYKSKTFSFKKSIQLLSPSSEHFSITTTDGLEIRPPSFFYGPVTAPIAAQERTLKNITKATRKMSSYIFLQMIQYTPIIIYSLCILLNEMQTWVYVLTVVMLNLGGVSKSVTFMRNESLNNDTNREERKK</sequence>
<feature type="transmembrane region" description="Helical" evidence="5">
    <location>
        <begin position="87"/>
        <end position="105"/>
    </location>
</feature>
<feature type="transmembrane region" description="Helical" evidence="5">
    <location>
        <begin position="125"/>
        <end position="149"/>
    </location>
</feature>
<feature type="transmembrane region" description="Helical" evidence="5">
    <location>
        <begin position="202"/>
        <end position="225"/>
    </location>
</feature>
<gene>
    <name evidence="8" type="ORF">RCL2_000149500</name>
    <name evidence="7" type="ORF">RclHR1_08850010</name>
</gene>
<dbReference type="Proteomes" id="UP000615446">
    <property type="component" value="Unassembled WGS sequence"/>
</dbReference>
<dbReference type="Proteomes" id="UP000247702">
    <property type="component" value="Unassembled WGS sequence"/>
</dbReference>
<name>A0A2Z6SP26_9GLOM</name>
<dbReference type="EMBL" id="BLAL01000011">
    <property type="protein sequence ID" value="GES73992.1"/>
    <property type="molecule type" value="Genomic_DNA"/>
</dbReference>
<evidence type="ECO:0000256" key="3">
    <source>
        <dbReference type="ARBA" id="ARBA00022989"/>
    </source>
</evidence>
<dbReference type="PANTHER" id="PTHR23112">
    <property type="entry name" value="G PROTEIN-COUPLED RECEPTOR 157-RELATED"/>
    <property type="match status" value="1"/>
</dbReference>
<dbReference type="PROSITE" id="PS50262">
    <property type="entry name" value="G_PROTEIN_RECEP_F1_2"/>
    <property type="match status" value="1"/>
</dbReference>
<keyword evidence="2 5" id="KW-0812">Transmembrane</keyword>
<feature type="transmembrane region" description="Helical" evidence="5">
    <location>
        <begin position="161"/>
        <end position="182"/>
    </location>
</feature>
<dbReference type="GO" id="GO:0007189">
    <property type="term" value="P:adenylate cyclase-activating G protein-coupled receptor signaling pathway"/>
    <property type="evidence" value="ECO:0007669"/>
    <property type="project" value="TreeGrafter"/>
</dbReference>
<dbReference type="InterPro" id="IPR017452">
    <property type="entry name" value="GPCR_Rhodpsn_7TM"/>
</dbReference>
<evidence type="ECO:0000256" key="1">
    <source>
        <dbReference type="ARBA" id="ARBA00004141"/>
    </source>
</evidence>
<dbReference type="PANTHER" id="PTHR23112:SF0">
    <property type="entry name" value="TRANSMEMBRANE PROTEIN 116"/>
    <property type="match status" value="1"/>
</dbReference>
<proteinExistence type="predicted"/>
<feature type="transmembrane region" description="Helical" evidence="5">
    <location>
        <begin position="311"/>
        <end position="331"/>
    </location>
</feature>
<feature type="domain" description="G-protein coupled receptors family 1 profile" evidence="6">
    <location>
        <begin position="60"/>
        <end position="357"/>
    </location>
</feature>
<dbReference type="EMBL" id="BEXD01004298">
    <property type="protein sequence ID" value="GBC09427.1"/>
    <property type="molecule type" value="Genomic_DNA"/>
</dbReference>
<accession>A0A2Z6SP26</accession>
<evidence type="ECO:0000256" key="4">
    <source>
        <dbReference type="ARBA" id="ARBA00023136"/>
    </source>
</evidence>
<dbReference type="AlphaFoldDB" id="A0A2Z6SP26"/>
<feature type="transmembrane region" description="Helical" evidence="5">
    <location>
        <begin position="44"/>
        <end position="66"/>
    </location>
</feature>
<dbReference type="SUPFAM" id="SSF81321">
    <property type="entry name" value="Family A G protein-coupled receptor-like"/>
    <property type="match status" value="1"/>
</dbReference>
<dbReference type="OrthoDB" id="5591953at2759"/>
<dbReference type="Gene3D" id="1.20.1070.10">
    <property type="entry name" value="Rhodopsin 7-helix transmembrane proteins"/>
    <property type="match status" value="1"/>
</dbReference>
<feature type="transmembrane region" description="Helical" evidence="5">
    <location>
        <begin position="337"/>
        <end position="355"/>
    </location>
</feature>
<dbReference type="GO" id="GO:0004930">
    <property type="term" value="F:G protein-coupled receptor activity"/>
    <property type="evidence" value="ECO:0007669"/>
    <property type="project" value="TreeGrafter"/>
</dbReference>
<evidence type="ECO:0000256" key="2">
    <source>
        <dbReference type="ARBA" id="ARBA00022692"/>
    </source>
</evidence>
<keyword evidence="9" id="KW-1185">Reference proteome</keyword>
<evidence type="ECO:0000313" key="8">
    <source>
        <dbReference type="EMBL" id="GES73992.1"/>
    </source>
</evidence>
<comment type="caution">
    <text evidence="7">The sequence shown here is derived from an EMBL/GenBank/DDBJ whole genome shotgun (WGS) entry which is preliminary data.</text>
</comment>
<protein>
    <recommendedName>
        <fullName evidence="6">G-protein coupled receptors family 1 profile domain-containing protein</fullName>
    </recommendedName>
</protein>
<dbReference type="GO" id="GO:0005886">
    <property type="term" value="C:plasma membrane"/>
    <property type="evidence" value="ECO:0007669"/>
    <property type="project" value="TreeGrafter"/>
</dbReference>
<keyword evidence="4 5" id="KW-0472">Membrane</keyword>
<reference evidence="7 9" key="1">
    <citation type="submission" date="2017-11" db="EMBL/GenBank/DDBJ databases">
        <title>The genome of Rhizophagus clarus HR1 reveals common genetic basis of auxotrophy among arbuscular mycorrhizal fungi.</title>
        <authorList>
            <person name="Kobayashi Y."/>
        </authorList>
    </citation>
    <scope>NUCLEOTIDE SEQUENCE [LARGE SCALE GENOMIC DNA]</scope>
    <source>
        <strain evidence="7 9">HR1</strain>
    </source>
</reference>